<gene>
    <name evidence="1" type="ORF">DOTSEDRAFT_70080</name>
</gene>
<proteinExistence type="predicted"/>
<accession>N1PR85</accession>
<protein>
    <submittedName>
        <fullName evidence="1">Uncharacterized protein</fullName>
    </submittedName>
</protein>
<dbReference type="AlphaFoldDB" id="N1PR85"/>
<organism evidence="1 2">
    <name type="scientific">Dothistroma septosporum (strain NZE10 / CBS 128990)</name>
    <name type="common">Red band needle blight fungus</name>
    <name type="synonym">Mycosphaerella pini</name>
    <dbReference type="NCBI Taxonomy" id="675120"/>
    <lineage>
        <taxon>Eukaryota</taxon>
        <taxon>Fungi</taxon>
        <taxon>Dikarya</taxon>
        <taxon>Ascomycota</taxon>
        <taxon>Pezizomycotina</taxon>
        <taxon>Dothideomycetes</taxon>
        <taxon>Dothideomycetidae</taxon>
        <taxon>Mycosphaerellales</taxon>
        <taxon>Mycosphaerellaceae</taxon>
        <taxon>Dothistroma</taxon>
    </lineage>
</organism>
<sequence>MPSDSRYSRRSHRKGGEVTTRSDIPWVLAPSALPPALILRVLASLRGRRIEMEPQIPLIQKDGHFASASTSLDIEAW</sequence>
<name>N1PR85_DOTSN</name>
<evidence type="ECO:0000313" key="2">
    <source>
        <dbReference type="Proteomes" id="UP000016933"/>
    </source>
</evidence>
<reference evidence="1 2" key="2">
    <citation type="journal article" date="2012" name="PLoS Pathog.">
        <title>Diverse lifestyles and strategies of plant pathogenesis encoded in the genomes of eighteen Dothideomycetes fungi.</title>
        <authorList>
            <person name="Ohm R.A."/>
            <person name="Feau N."/>
            <person name="Henrissat B."/>
            <person name="Schoch C.L."/>
            <person name="Horwitz B.A."/>
            <person name="Barry K.W."/>
            <person name="Condon B.J."/>
            <person name="Copeland A.C."/>
            <person name="Dhillon B."/>
            <person name="Glaser F."/>
            <person name="Hesse C.N."/>
            <person name="Kosti I."/>
            <person name="LaButti K."/>
            <person name="Lindquist E.A."/>
            <person name="Lucas S."/>
            <person name="Salamov A.A."/>
            <person name="Bradshaw R.E."/>
            <person name="Ciuffetti L."/>
            <person name="Hamelin R.C."/>
            <person name="Kema G.H.J."/>
            <person name="Lawrence C."/>
            <person name="Scott J.A."/>
            <person name="Spatafora J.W."/>
            <person name="Turgeon B.G."/>
            <person name="de Wit P.J.G.M."/>
            <person name="Zhong S."/>
            <person name="Goodwin S.B."/>
            <person name="Grigoriev I.V."/>
        </authorList>
    </citation>
    <scope>NUCLEOTIDE SEQUENCE [LARGE SCALE GENOMIC DNA]</scope>
    <source>
        <strain evidence="2">NZE10 / CBS 128990</strain>
    </source>
</reference>
<dbReference type="HOGENOM" id="CLU_2638044_0_0_1"/>
<dbReference type="EMBL" id="KB446537">
    <property type="protein sequence ID" value="EME45956.1"/>
    <property type="molecule type" value="Genomic_DNA"/>
</dbReference>
<reference evidence="2" key="1">
    <citation type="journal article" date="2012" name="PLoS Genet.">
        <title>The genomes of the fungal plant pathogens Cladosporium fulvum and Dothistroma septosporum reveal adaptation to different hosts and lifestyles but also signatures of common ancestry.</title>
        <authorList>
            <person name="de Wit P.J.G.M."/>
            <person name="van der Burgt A."/>
            <person name="Oekmen B."/>
            <person name="Stergiopoulos I."/>
            <person name="Abd-Elsalam K.A."/>
            <person name="Aerts A.L."/>
            <person name="Bahkali A.H."/>
            <person name="Beenen H.G."/>
            <person name="Chettri P."/>
            <person name="Cox M.P."/>
            <person name="Datema E."/>
            <person name="de Vries R.P."/>
            <person name="Dhillon B."/>
            <person name="Ganley A.R."/>
            <person name="Griffiths S.A."/>
            <person name="Guo Y."/>
            <person name="Hamelin R.C."/>
            <person name="Henrissat B."/>
            <person name="Kabir M.S."/>
            <person name="Jashni M.K."/>
            <person name="Kema G."/>
            <person name="Klaubauf S."/>
            <person name="Lapidus A."/>
            <person name="Levasseur A."/>
            <person name="Lindquist E."/>
            <person name="Mehrabi R."/>
            <person name="Ohm R.A."/>
            <person name="Owen T.J."/>
            <person name="Salamov A."/>
            <person name="Schwelm A."/>
            <person name="Schijlen E."/>
            <person name="Sun H."/>
            <person name="van den Burg H.A."/>
            <person name="van Ham R.C.H.J."/>
            <person name="Zhang S."/>
            <person name="Goodwin S.B."/>
            <person name="Grigoriev I.V."/>
            <person name="Collemare J."/>
            <person name="Bradshaw R.E."/>
        </authorList>
    </citation>
    <scope>NUCLEOTIDE SEQUENCE [LARGE SCALE GENOMIC DNA]</scope>
    <source>
        <strain evidence="2">NZE10 / CBS 128990</strain>
    </source>
</reference>
<dbReference type="Proteomes" id="UP000016933">
    <property type="component" value="Unassembled WGS sequence"/>
</dbReference>
<evidence type="ECO:0000313" key="1">
    <source>
        <dbReference type="EMBL" id="EME45956.1"/>
    </source>
</evidence>
<keyword evidence="2" id="KW-1185">Reference proteome</keyword>